<dbReference type="Gene3D" id="3.10.129.110">
    <property type="entry name" value="Polyketide synthase dehydratase"/>
    <property type="match status" value="4"/>
</dbReference>
<keyword evidence="6" id="KW-0045">Antibiotic biosynthesis</keyword>
<dbReference type="InterPro" id="IPR014030">
    <property type="entry name" value="Ketoacyl_synth_N"/>
</dbReference>
<dbReference type="Proteomes" id="UP000324101">
    <property type="component" value="Chromosome"/>
</dbReference>
<dbReference type="CDD" id="cd05195">
    <property type="entry name" value="enoyl_red"/>
    <property type="match status" value="1"/>
</dbReference>
<feature type="region of interest" description="Disordered" evidence="10">
    <location>
        <begin position="4987"/>
        <end position="5013"/>
    </location>
</feature>
<name>A0A5P2DJY2_STRVZ</name>
<dbReference type="SUPFAM" id="SSF53901">
    <property type="entry name" value="Thiolase-like"/>
    <property type="match status" value="4"/>
</dbReference>
<dbReference type="InterPro" id="IPR014031">
    <property type="entry name" value="Ketoacyl_synth_C"/>
</dbReference>
<dbReference type="EMBL" id="CP029189">
    <property type="protein sequence ID" value="QES53621.1"/>
    <property type="molecule type" value="Genomic_DNA"/>
</dbReference>
<feature type="region of interest" description="N-terminal hotdog fold" evidence="9">
    <location>
        <begin position="4903"/>
        <end position="5029"/>
    </location>
</feature>
<keyword evidence="8" id="KW-0012">Acyltransferase</keyword>
<keyword evidence="5" id="KW-0808">Transferase</keyword>
<feature type="domain" description="PKS/mFAS DH" evidence="13">
    <location>
        <begin position="6648"/>
        <end position="6930"/>
    </location>
</feature>
<dbReference type="InterPro" id="IPR014043">
    <property type="entry name" value="Acyl_transferase_dom"/>
</dbReference>
<dbReference type="SUPFAM" id="SSF52151">
    <property type="entry name" value="FabD/lysophospholipase-like"/>
    <property type="match status" value="4"/>
</dbReference>
<dbReference type="SMART" id="SM01294">
    <property type="entry name" value="PKS_PP_betabranch"/>
    <property type="match status" value="4"/>
</dbReference>
<feature type="domain" description="Carrier" evidence="11">
    <location>
        <begin position="5652"/>
        <end position="5727"/>
    </location>
</feature>
<dbReference type="InterPro" id="IPR032821">
    <property type="entry name" value="PKS_assoc"/>
</dbReference>
<dbReference type="SUPFAM" id="SSF55048">
    <property type="entry name" value="Probable ACP-binding domain of malonyl-CoA ACP transacylase"/>
    <property type="match status" value="4"/>
</dbReference>
<feature type="region of interest" description="C-terminal hotdog fold" evidence="9">
    <location>
        <begin position="1120"/>
        <end position="1259"/>
    </location>
</feature>
<dbReference type="PANTHER" id="PTHR43775">
    <property type="entry name" value="FATTY ACID SYNTHASE"/>
    <property type="match status" value="1"/>
</dbReference>
<dbReference type="InterPro" id="IPR042104">
    <property type="entry name" value="PKS_dehydratase_sf"/>
</dbReference>
<dbReference type="PROSITE" id="PS00606">
    <property type="entry name" value="KS3_1"/>
    <property type="match status" value="4"/>
</dbReference>
<dbReference type="Pfam" id="PF00550">
    <property type="entry name" value="PP-binding"/>
    <property type="match status" value="4"/>
</dbReference>
<gene>
    <name evidence="14" type="ORF">DEJ51_04610</name>
</gene>
<dbReference type="GO" id="GO:0016491">
    <property type="term" value="F:oxidoreductase activity"/>
    <property type="evidence" value="ECO:0007669"/>
    <property type="project" value="InterPro"/>
</dbReference>
<dbReference type="InterPro" id="IPR049900">
    <property type="entry name" value="PKS_mFAS_DH"/>
</dbReference>
<sequence length="7567" mass="783503">MAGQASDQEKILGYLKRVTADLHQTRQRLREVESQEPEPIAIVGMACRFPGGIQSPEDLWELVAGSKDAITDFPTDRGWDIESLYDADPEQRGTSYTREGGFLDGVGEFDAAFFGISPRETLGMDPQQRLLLETSWETFERAGIDPTTLRGSKAGVFIGTNGQDYPDLLRDGVPQGVEQYLLTGNAASVVSGRLSYTFGLEGPAVTVDTACSSSLVALHLAVQALRGGECSLALAGGVTVMSSPRAFVQFSRQRGLAPDGRCKPFADGADGTGWGEGVGMLLVEKLSDARRNGHPVLAVVRGSAVNQDGASNGLTAPNGPSQQRVIRQALTNAGLTPAQVDAVEAHGTGTTLGDPIEAQAILATYGQNRPDGRPLWLGSIKSNIGHTQAAAGVAGIIKMVLAMQNGVLPESLHVDQPSTAVDWRTGSVELLTRPVPWPETGQPRRAGISSFGVSGTNAHTVIEQAPPAEPAGPQATDGATPQATDGTAAQASDGATPQASDGTAADGTAPQGATGPVPLLVSGHGDEGLRAQAARLAAHLRAEPVLAADPAALTDLGYSLATSRSSLDRRAVLFATGPEELLTGLDALAAGEPPATGVVGAVAEGSTAFLFTGQGSQHPGMGRELYATHPGFARALDAVRDELDRHLERPLYDVLFAAEGTPEAALLDETAHTQAALFAVEVALCRQLEQWGVTPDFLIGHSIGELAAAHVSGVLTLADAATLVAARGRLMQALPAGGAMIAVEATEDEVTPLLTDRVSIAAVNGPRSVVVSGDEDAATALAESLRARGRRTKRLTVSHAFHSPLMDDMLGAFREAAEAVTYAPPVIPIVSNLTGASVTAEEICTPEYWVRHVREAVRFHDGVAALAALGVTTFVEVGPGGVLTALAQDCLAGRDDTVLVPALRSDRPEPAAFAAAVAGAHAHGVRVDWSAVFAGRSATRIDLPTYAFQRGLYWPEPPAAWAGDVTAAGIGSADHPLLGAAITLADGDGYLFTGRLSLATHPWIADHTVMDTVLLPGTAFVELALRAGEHTGCELLDELTLQAPLVLPPHGGVQIQLAVGAPDTDGRRPLTLHSRPEDAADDTWGEGAWTRHATGFLAPAATGADRTAGSDLAVWPPQGATALPVEGLYAYLTGTGFAYGPVFQGLTGAWQRGEEVFAEVRLPEQAHAEAALFGLHPALLDAALHAVGMGSLLEDTDHGRLPFSWSGVTLHAVGARTLRVRLAPAGQDTVSVDLADETGAPVATVDALLLRPVTPDQVRAARTTFHDALFRVEWSPLALPAATTVAPGQWALLGAATGPVGAGTPGAGVQSGTGAGVAARFGAVLPTAAAHPDLAALAAAVDAGAPVPQAVLVPVPGEPPTGPTPVDAELPAAVAAALHDALGLAQAWLADDRFASSRLVFVTRGAVATTAASDVADLAHAPLWGLLRAAQSEHPDRFALLDLDDREDSLRALPAALATDEAQLALREGRAVVPRLARVPAVPAAEGREARPLDTDGTALVTGATGTLGGLVARHLVTAHGVRRLLLTSRRGEAAAGAPELLTELRAMGAEVTLAACDAADRDALAAVLASVPDEHPLTAVVHTAGVLDDGILEALTPERIDHVLPAKVDAAVHLHELTRGLDLAAFVLFSAAAGTLGAAGQANYAAANTFLDALAQRRRAEGLPATALAWGLWAERSGMTGDLADADLERISRAGVAALSSAEGLALMDTARETGEATAVPMHLDLAGLRQADASTVPPLLRGLVRPAARRPAAARGAAPADGLAERLLPLTAPERDRLLLATVRVQVAAVLGFPGPDAVDPGRAFKELGFDSLTAVELRNRLGSATGVRLPATLVFDYPTPNALAAFLRTEILGDLAAPAGAGTPVTRAQGPAVADEPIAIVAMACRYPGGVTTPEELWQLVAGSVDAVSPFPTDRGWNLDALYDSDPGRAGTSYTREGGFLHDAADFDPDVFGINPREALAMDPHQRLLLETSWEAFERAGMDPAALRGSRTGVFAGVMYHDYLTRLPAVPEGLEGYLGTGTAGSVASGRISYTFGLEGPAVTIDTACSSSLVALHLAAQALRSGECDMALAGGVTVMSTPDTFIDFSRQRGLSTDGRCKSFSADADGTGWAEGAGMILVERLSDARRNGHPVLAVVRGTAVNQDGASNGLTAPNGPSQQRVIREALAQAGLTTADVDAVEAHGTGTTLGDPIEAQALLATYGQGRPDDRPLRLGSIKSNIGHTQAAAGAAGVIKMVQAMQHGVLPASLHIGEPSPHIDWTAGAVSLLTERAQWPETGRPRRAGISSFGVSGTNAHVVIEQPPAADEDAATTAPSAAQAASATAPDAATGAAAPSATALSAATASAAAPAASATAAADGPALPFVVSGRTPDALRAQAARLAGHLADRPGAAPADVAFSLATTRTALDRRAAVVAADRDQLLNGLTALAEGRDAAGLVRHETGDGRLAVLFTGQGSQRPGMGRELYAAHPVFAAALDEACAALDPHLEQPLKEALFTEDGTLLDRTGTTQPALFALETALYRLVESWGVRPDFVAGHSIGEITAAHVAGVLSLTDAAALVAARGRLMQALPEDGAMIALAATEDEVRPLLAGHEDRIGIAAVNSASSVVVSGDETLALEIAAGFEQRGRRTKRLTVSHAFHSPLMDGMLDAFRDVAASLTYHPPVIPVVTHLTGEIADEALRTPEHWVAHVREAVRFLDGIRTLDAEHVTTYLELGPQGVLSGLGRDCLDDTDSDAVFVPALRRDRGECEALAAAVAAVHTRGVRVDWTAYFATTGARRTDLPTYAFQRRRFWLEAPAGFIGDVESAGLGAAHHPLLGAAVPLADGEGFLFTGRLSLDTHPWLADHAVMGTVLLPGTAFVELAVRAGDQAGCDLLEELTLESPLVLAPNAAVRLQIVVGAPDRDGRRTLDLYSGDPDAADDEPWTRHATGTLASGTSRPAFDLTAWPPAGAEPVPVDGLYEHLAQGGFAYGPVFQGLRAAWTLGDDVYAEVALPEDRHAEATRFALHPALLDAALHATFVRPAGTDRQAGLPFSWRGVSLHAVGAAALRVRLRPDGDDLLALELADTTGAPVAAVEQLRIRPVAADRLAGPARTAHHESLFRLEWATLPLPATTQDTAPGDGWAVLGTGDGLPGRAYAGLVELAAALDAGAPLPPYVLAPCPAAPDPAAALTPDAVRAAAHEALALVQGWLAEDRFAASRLVLVTRGAVATQGDWDLTDPVHAPVWGLVRSAQSENPDRFVLADLDGPAADGTLLVAALATGEPQFAVRRGTVHAPRLARIPARTPLTAPADGSAWRMDIEDKGTLDHLTFLPSPESEAPLEPGQVRVAVRAAGLNFRDVLNALGMYPGDPGLMGSEGAGTVLETGPGVTDLAPGDRVMGMLPGAFGPLAVVDRRMIAPMPAGWTFTDAAAVPIVFMTAYYALHDLAGLRAGESLLVHAAAGGVGMAAVQLARHWGADVHATASPAKWDTLRGLGLTDDRIASSRTLDFEDAFRTATGGRGVDVVLDSLAREFVDASLRLLPRGGRFVEMGKTDVRDPQDVAAAHPGVSYQAFDLTEAGLDRIQEMLTALLGLFESGALHPIPVSSWDVRQAPEAFRYLSQARHTGKIVLTVPAEWNTDGTVLVTGGTGTLGALVARHAVTVRGARRLILTSRRGEAAAGAAELAAELRALGADVTVAACDAADRDALAALLAGIPAEHPLTAVVHTAGVLDDGVTTALTPERLDTVLRPKADAALHLHELTRHLDLADFVLFSSAAGTFGGAGQANYAAANVFLDALARHRHAHGLPATSLAWGLWADASGMTGELDTADKDRMTRSGVLGLSSDEGLALLDTAHRTGDAHLVPMQLDLASLRQADASMVPALLRGLVRTTARRTVEATATGTGTPLVEQLVRLPAGERDALLLDLVRDQVAAVLGHATPDAVEPGRAFKDLGFDSLTAVEFRNRLGATAGVRLPATLVFDYPTPTVLAAYLRDELLGSEAAAAALPRHHAGPGTAADADDPIAIVAMSCRFPGDVRSPEELWELLAEGRDGIAHLPADRGWDTEALYDPDPDNPGTSYAREGGFFYDAHHFDPAFFGINPREALAMDPQQRLLLETSWEAFERAGIDPTGLRGQQVGVFVGQMHNDYVSRLNTVPEGVEGYLGTGGSSSIASGRVSYTFGFEGPAVTVDTACSSSLVALHLAAQALRAGECTLALAGGVTIITTPDVFTEFSRQRGLAADGRCKPFAAAADGTAWGEGVGMLLVERLSDARRNGHQVLAVVRGTAVNQDGASNGLTAPNGPAQQRVIRQALANAGLSTADVDAVEAHGTGTRLGDPIEAQALLATYGQDRPADTPLWLGSIKSNFGHTQAAAGVAGVIKMVEAMRHGLLPRTLHVDAPSPHVDWSAGAVSLLTEPTAWPETGRPRRAGVSSFGMSGTNAHAIIELPEPDGTQAAGDAGSAAPAPALAGPAALPWHLSARTPEALRAQGERLLAHLEAHPEAKPADIGHALVTTRAVFEHRATVVAADLDGFRTGLTALAEGRQAAGLVRGTQPATGEKLAFLFTGQGSQRLGMGRELYDAFPVFAEALDAVCAGMSLELPLRDVLFGADAAVLDRTEYAQPALFAVEVALFRLLESWGVRPDFLAGHSIGEIAAAHVAGVFSLEDACTLVVARGRLMQALPSGGVMIAVQASEDEVLPLLTDRVSIAAVNGPQSVVIAGDEDAALAVVASFADRKTKRLTVSHAFHSPHMDGMLDAFREVMAGLSFAAPRIPVVSHLTGALVSDEMGSADFWVRHVREGVRFLDGVRVLEAAGVTTYLELGPDGVLSALAQDCVSGEGAAFAPALRRDRTEAETLLTALATAYVRGTSVDWQAYYAPLGATGTRVDLPTYAFQRAVYWLDAGRTDGDVTAAGLGAAHHPLLGAAVQLPDSDGHLFTGRLSLSTHPWLGDHRVMGVALLPGTAFVELALQAAEHVGCDLVDELTLESPLVLPEHGAVQLRLSIGAPDPSGRRRSLALHSRPEDADPDTPWTRHAVGALATGTDTVPQSLTDWPPTGADPVPVDGLYEGLADSGFGYGPVFQGLRAAWSQDGTYYAEVALPEGAADDAARFGLHPALLDAALHALGLGGAADTAGAEGRLPFSWTGVALHAVGASELRVRLTTARNGEVALTLADAAGAPVASVAGLALRAVSRDQLDTAPDLTRDSLFRVEWTAVPGAGSFDDWLLLGEGTQVFADLAGLGVAVAEGGVIPAALVVPCTGLPGGDVAAAVHEETARALGLLKGWLADERFADSRLVFVTRGAVDAVPGEGVADLVHAAVRGLVRSAQSENPGRIVLVDVGADGDLHEGVSAALASGEPEVAVRGGALLVPRLARAAAPVGEPVPWGAEGTVLVTGASGSLGGLFARHLVAERGVRRLLLVSRRGEVPALSAELAELGAEVVWAACDVADREALVAVLAGVPAEHPLTAVVHTAGVLDDGVVGSLTAERLSAVLRPKVDAAWNLHELTEGLDLSAFVLFSSAAGVFGGAGQANYAAGNVFLDALAAHRRARGLAATSLAWGLWTGVGGMGGDLTEGDRDRINRGGIRVLTPETGLALFDAAGRTAEPLLLPLPLDLAALRAQARSGMVPDLLRGLVRVPVRRAAGQGGTADASALRTRLAALPAAEREAALLDAVRAEVAAVLGHTSTDEVPADRAFKELGFDSLTAVELRNRLGAATGVRLPATLVFDYPNPNALAAYLRAEVLGLSPEEDTADAAGHGSAPATAVHGDDPIVVVGMSCRYPGGIETPEDLWRLVAGGIDAISEFPQGRGWDLDSLYDPDPDGKGTSYTRSGGFLHDAGRFDPAFFGISPREAVAMDPQQRLLLETSWEAFERAGIDPATMRGSRTGVFAGIMYHDYATRITSVPDGVEGYLGTGNSGSIASGRVSYAFGLEGPAVTVDTACSSSLVALHWAIQALRGGECDMALAGGVTVMSTPGTFTEFSRQRGLAADGRIKSFAAAADGTSWAEGAGMLLVERLSDARRKGHPVLAVVRGSAINQDGASNGLTAPNGPSQQRVIRRALASGGLTSDQIDVVEAHGTGTTLGDPIEAQALLATYGRERAVDEPLWLGSIKSNMGHTQAAAGVAGVIKMIMAMRHGVLPKTLHVDEPTPHVDWEDGAVTLLTESVPWPKTGRPRRAGVSSFGISGTNAHTIIEQAPDEVAEATGSGDGIPPALPYAVSAKSADALRGQAARLRRHLEDTPDAPAADVAYSLATRRAAFDHRAVVVAGDREELLRGLAAVADGDPAAAGVTSGVVGAAGAGKLAFLFTGQGSQRLGMGRELYDTHPVFAAALDAVCARLDLELPLKEVLFGTDADLLNQTAFTQPALFAVEVALYRLVESWGVRPNFLSGHSIGEIAAAHVAGVFSLEDACTLVAARGRLMQALPSGGVMVAVQASEDEVLPLLTDRVSIAAVNGPTSVVIAGDEDAALAVVAAFADRKTKQLTVSHAFHSPHMDGMLADFRKVAEGISYAAPRIPVVSNLTGALVTDEMGTADFWVRHVREAVRFLDGVRALEAAGVTTYLELGPDGVLSAMAQDCLTQDGARFAPALRSGRPEPVTLLTALAGAHAHGATVDWEAYFAPTGALPAELPTYAFQRDWYWLDSAGTDHHTPGDAAGFGLGATDHPLLGAAVELPDSDGFLFTGRLSTATHPWLADHTVLGSVLLPGTAFVELAVRVGDQVGCGVLEELTLEAPLVLPERGAVQLRLSVPGADDTGRRTLSLYSRDEDSPADEPWTRHAAGVLAPTADAPDPAPDPAADLTAWPPAGAEAVDLDGLYEGLAAAGFDYGPAFQGLRAAWLHGDAVCAEVALDEETARTADWFGLHPALLDATLHAAGLGGLVENTGRGRLPFAWSGVRLHAAGASALRVRLAPAGHDAVSLDLADPAGAPVASVESLALRAVSPEQIGAASRGGRPESLFQVDWTALPLTPVSPAEQRPWALLADGHAGLDTVGVRYTAHAALATAAAAELVCVPLTGLPGGDVAAAVHEETARVLGLLKEWLADERFAGSRLVFLTQGAVDAVPGEGVSDLAHAAVRGLVRSAQSENPGRIVLADLDGSDASYRALPAVLASGESEVAVRDGAVLVPRLARAAAAGGALEWGTGGTVLVTGASGSLGGLFARHLVAERGVRRLLLVSRRGEVPALSAELAELGAEVVWAACDVADREALAAVLAGVPAEHPLTAVVHTAGVLDDGVVGSLTAERLSAVLRPKVDAAWNLHELTEGLDLSAFVLFSSAAGVFGGAGQANYAAGNVFLDALAAHRRAEGLAATSLAWGLWAEVGGMGGTLEAEEVSRLDRGGVEALTAAEGVALFDAATAGEQPLLVPVKLDLAALRTQAGTGMIPPLLTGLVRTPARRAAAAATGTDGGAELRERLTGLAPAAQDEALLELVCSYVAGVLGFAGPEAVDPVRSFSEVGFDSLTAVELRNRLGAATGVRLPATLVFDYPTPTALVEYLRGELWQDGAAAVPPLLAELDRLEKTLVTSSPDDAGRDRITERLQALLTAWSEAGALATGSDGADVAEALESATDDDLFDFIGKEFGIS</sequence>
<dbReference type="InterPro" id="IPR036736">
    <property type="entry name" value="ACP-like_sf"/>
</dbReference>
<dbReference type="InterPro" id="IPR049552">
    <property type="entry name" value="PKS_DH_N"/>
</dbReference>
<dbReference type="InterPro" id="IPR016039">
    <property type="entry name" value="Thiolase-like"/>
</dbReference>
<dbReference type="GO" id="GO:0004312">
    <property type="term" value="F:fatty acid synthase activity"/>
    <property type="evidence" value="ECO:0007669"/>
    <property type="project" value="TreeGrafter"/>
</dbReference>
<dbReference type="CDD" id="cd00833">
    <property type="entry name" value="PKS"/>
    <property type="match status" value="4"/>
</dbReference>
<evidence type="ECO:0000259" key="13">
    <source>
        <dbReference type="PROSITE" id="PS52019"/>
    </source>
</evidence>
<dbReference type="Gene3D" id="3.40.366.10">
    <property type="entry name" value="Malonyl-Coenzyme A Acyl Carrier Protein, domain 2"/>
    <property type="match status" value="4"/>
</dbReference>
<dbReference type="GO" id="GO:0006633">
    <property type="term" value="P:fatty acid biosynthetic process"/>
    <property type="evidence" value="ECO:0007669"/>
    <property type="project" value="InterPro"/>
</dbReference>
<dbReference type="InterPro" id="IPR036291">
    <property type="entry name" value="NAD(P)-bd_dom_sf"/>
</dbReference>
<dbReference type="InterPro" id="IPR018201">
    <property type="entry name" value="Ketoacyl_synth_AS"/>
</dbReference>
<feature type="active site" description="Proton donor; for dehydratase activity" evidence="9">
    <location>
        <position position="6852"/>
    </location>
</feature>
<feature type="domain" description="Ketosynthase family 3 (KS3)" evidence="12">
    <location>
        <begin position="4004"/>
        <end position="4430"/>
    </location>
</feature>
<evidence type="ECO:0000256" key="4">
    <source>
        <dbReference type="ARBA" id="ARBA00022553"/>
    </source>
</evidence>
<dbReference type="Pfam" id="PF13602">
    <property type="entry name" value="ADH_zinc_N_2"/>
    <property type="match status" value="1"/>
</dbReference>
<keyword evidence="7" id="KW-0511">Multifunctional enzyme</keyword>
<dbReference type="InterPro" id="IPR016036">
    <property type="entry name" value="Malonyl_transacylase_ACP-bd"/>
</dbReference>
<feature type="region of interest" description="N-terminal hotdog fold" evidence="9">
    <location>
        <begin position="2817"/>
        <end position="2942"/>
    </location>
</feature>
<feature type="region of interest" description="Disordered" evidence="10">
    <location>
        <begin position="433"/>
        <end position="453"/>
    </location>
</feature>
<organism evidence="14 15">
    <name type="scientific">Streptomyces venezuelae</name>
    <dbReference type="NCBI Taxonomy" id="54571"/>
    <lineage>
        <taxon>Bacteria</taxon>
        <taxon>Bacillati</taxon>
        <taxon>Actinomycetota</taxon>
        <taxon>Actinomycetes</taxon>
        <taxon>Kitasatosporales</taxon>
        <taxon>Streptomycetaceae</taxon>
        <taxon>Streptomyces</taxon>
    </lineage>
</organism>
<dbReference type="PROSITE" id="PS50075">
    <property type="entry name" value="CARRIER"/>
    <property type="match status" value="4"/>
</dbReference>
<feature type="compositionally biased region" description="Polar residues" evidence="10">
    <location>
        <begin position="477"/>
        <end position="501"/>
    </location>
</feature>
<feature type="compositionally biased region" description="Low complexity" evidence="10">
    <location>
        <begin position="466"/>
        <end position="475"/>
    </location>
</feature>
<dbReference type="PROSITE" id="PS00012">
    <property type="entry name" value="PHOSPHOPANTETHEINE"/>
    <property type="match status" value="3"/>
</dbReference>
<dbReference type="Pfam" id="PF00698">
    <property type="entry name" value="Acyl_transf_1"/>
    <property type="match status" value="4"/>
</dbReference>
<dbReference type="PROSITE" id="PS52004">
    <property type="entry name" value="KS3_2"/>
    <property type="match status" value="4"/>
</dbReference>
<dbReference type="Pfam" id="PF00109">
    <property type="entry name" value="ketoacyl-synt"/>
    <property type="match status" value="4"/>
</dbReference>
<dbReference type="InterPro" id="IPR009081">
    <property type="entry name" value="PP-bd_ACP"/>
</dbReference>
<dbReference type="SMART" id="SM00827">
    <property type="entry name" value="PKS_AT"/>
    <property type="match status" value="4"/>
</dbReference>
<evidence type="ECO:0000259" key="12">
    <source>
        <dbReference type="PROSITE" id="PS52004"/>
    </source>
</evidence>
<feature type="domain" description="Ketosynthase family 3 (KS3)" evidence="12">
    <location>
        <begin position="37"/>
        <end position="464"/>
    </location>
</feature>
<dbReference type="InterPro" id="IPR013154">
    <property type="entry name" value="ADH-like_N"/>
</dbReference>
<evidence type="ECO:0000313" key="14">
    <source>
        <dbReference type="EMBL" id="QES53621.1"/>
    </source>
</evidence>
<feature type="active site" description="Proton acceptor; for dehydratase activity" evidence="9">
    <location>
        <position position="4935"/>
    </location>
</feature>
<feature type="active site" description="Proton acceptor; for dehydratase activity" evidence="9">
    <location>
        <position position="1007"/>
    </location>
</feature>
<dbReference type="GO" id="GO:0004315">
    <property type="term" value="F:3-oxoacyl-[acyl-carrier-protein] synthase activity"/>
    <property type="evidence" value="ECO:0007669"/>
    <property type="project" value="InterPro"/>
</dbReference>
<dbReference type="FunFam" id="1.10.1200.10:FF:000007">
    <property type="entry name" value="Probable polyketide synthase pks17"/>
    <property type="match status" value="4"/>
</dbReference>
<proteinExistence type="predicted"/>
<feature type="active site" description="Proton acceptor; for dehydratase activity" evidence="9">
    <location>
        <position position="6680"/>
    </location>
</feature>
<dbReference type="PROSITE" id="PS52019">
    <property type="entry name" value="PKS_MFAS_DH"/>
    <property type="match status" value="4"/>
</dbReference>
<evidence type="ECO:0000256" key="1">
    <source>
        <dbReference type="ARBA" id="ARBA00001957"/>
    </source>
</evidence>
<reference evidence="14 15" key="1">
    <citation type="submission" date="2018-05" db="EMBL/GenBank/DDBJ databases">
        <title>Streptomyces venezuelae.</title>
        <authorList>
            <person name="Kim W."/>
            <person name="Lee N."/>
            <person name="Cho B.-K."/>
        </authorList>
    </citation>
    <scope>NUCLEOTIDE SEQUENCE [LARGE SCALE GENOMIC DNA]</scope>
    <source>
        <strain evidence="14 15">ATCC 21018</strain>
    </source>
</reference>
<feature type="active site" description="Proton donor; for dehydratase activity" evidence="9">
    <location>
        <position position="1181"/>
    </location>
</feature>
<dbReference type="GO" id="GO:0008270">
    <property type="term" value="F:zinc ion binding"/>
    <property type="evidence" value="ECO:0007669"/>
    <property type="project" value="InterPro"/>
</dbReference>
<dbReference type="InterPro" id="IPR020807">
    <property type="entry name" value="PKS_DH"/>
</dbReference>
<dbReference type="SUPFAM" id="SSF50129">
    <property type="entry name" value="GroES-like"/>
    <property type="match status" value="1"/>
</dbReference>
<dbReference type="InterPro" id="IPR006162">
    <property type="entry name" value="Ppantetheine_attach_site"/>
</dbReference>
<feature type="region of interest" description="C-terminal hotdog fold" evidence="9">
    <location>
        <begin position="6791"/>
        <end position="6930"/>
    </location>
</feature>
<keyword evidence="3" id="KW-0596">Phosphopantetheine</keyword>
<dbReference type="OrthoDB" id="9778690at2"/>
<dbReference type="InterPro" id="IPR013968">
    <property type="entry name" value="PKS_KR"/>
</dbReference>
<dbReference type="PANTHER" id="PTHR43775:SF51">
    <property type="entry name" value="INACTIVE PHENOLPHTHIOCEROL SYNTHESIS POLYKETIDE SYNTHASE TYPE I PKS1-RELATED"/>
    <property type="match status" value="1"/>
</dbReference>
<dbReference type="FunFam" id="3.40.366.10:FF:000002">
    <property type="entry name" value="Probable polyketide synthase 2"/>
    <property type="match status" value="4"/>
</dbReference>
<evidence type="ECO:0000256" key="2">
    <source>
        <dbReference type="ARBA" id="ARBA00004792"/>
    </source>
</evidence>
<dbReference type="InterPro" id="IPR057326">
    <property type="entry name" value="KR_dom"/>
</dbReference>
<dbReference type="SMART" id="SM00829">
    <property type="entry name" value="PKS_ER"/>
    <property type="match status" value="1"/>
</dbReference>
<dbReference type="PROSITE" id="PS01162">
    <property type="entry name" value="QOR_ZETA_CRYSTAL"/>
    <property type="match status" value="1"/>
</dbReference>
<evidence type="ECO:0000256" key="10">
    <source>
        <dbReference type="SAM" id="MobiDB-lite"/>
    </source>
</evidence>
<feature type="active site" description="Proton acceptor; for dehydratase activity" evidence="9">
    <location>
        <position position="2849"/>
    </location>
</feature>
<feature type="region of interest" description="N-terminal hotdog fold" evidence="9">
    <location>
        <begin position="975"/>
        <end position="1104"/>
    </location>
</feature>
<feature type="domain" description="Carrier" evidence="11">
    <location>
        <begin position="1779"/>
        <end position="1854"/>
    </location>
</feature>
<evidence type="ECO:0000259" key="11">
    <source>
        <dbReference type="PROSITE" id="PS50075"/>
    </source>
</evidence>
<dbReference type="SUPFAM" id="SSF51735">
    <property type="entry name" value="NAD(P)-binding Rossmann-fold domains"/>
    <property type="match status" value="9"/>
</dbReference>
<feature type="domain" description="PKS/mFAS DH" evidence="13">
    <location>
        <begin position="975"/>
        <end position="1259"/>
    </location>
</feature>
<dbReference type="Pfam" id="PF22953">
    <property type="entry name" value="SpnB_Rossmann"/>
    <property type="match status" value="4"/>
</dbReference>
<dbReference type="SUPFAM" id="SSF47336">
    <property type="entry name" value="ACP-like"/>
    <property type="match status" value="4"/>
</dbReference>
<dbReference type="FunFam" id="3.90.180.10:FF:000032">
    <property type="entry name" value="Probable polyketide synthase pks1"/>
    <property type="match status" value="1"/>
</dbReference>
<feature type="domain" description="Carrier" evidence="11">
    <location>
        <begin position="3905"/>
        <end position="3980"/>
    </location>
</feature>
<evidence type="ECO:0000256" key="9">
    <source>
        <dbReference type="PROSITE-ProRule" id="PRU01363"/>
    </source>
</evidence>
<accession>A0A5P2DJY2</accession>
<dbReference type="Gene3D" id="3.40.47.10">
    <property type="match status" value="4"/>
</dbReference>
<dbReference type="Pfam" id="PF16197">
    <property type="entry name" value="KAsynt_C_assoc"/>
    <property type="match status" value="2"/>
</dbReference>
<evidence type="ECO:0000313" key="15">
    <source>
        <dbReference type="Proteomes" id="UP000324101"/>
    </source>
</evidence>
<dbReference type="InterPro" id="IPR001227">
    <property type="entry name" value="Ac_transferase_dom_sf"/>
</dbReference>
<dbReference type="Gene3D" id="3.40.50.720">
    <property type="entry name" value="NAD(P)-binding Rossmann-like Domain"/>
    <property type="match status" value="4"/>
</dbReference>
<feature type="active site" description="Proton donor; for dehydratase activity" evidence="9">
    <location>
        <position position="3015"/>
    </location>
</feature>
<feature type="domain" description="PKS/mFAS DH" evidence="13">
    <location>
        <begin position="4903"/>
        <end position="5181"/>
    </location>
</feature>
<feature type="region of interest" description="Disordered" evidence="10">
    <location>
        <begin position="466"/>
        <end position="524"/>
    </location>
</feature>
<dbReference type="InterPro" id="IPR020841">
    <property type="entry name" value="PKS_Beta-ketoAc_synthase_dom"/>
</dbReference>
<evidence type="ECO:0000256" key="8">
    <source>
        <dbReference type="ARBA" id="ARBA00023315"/>
    </source>
</evidence>
<dbReference type="SMART" id="SM00826">
    <property type="entry name" value="PKS_DH"/>
    <property type="match status" value="4"/>
</dbReference>
<dbReference type="FunFam" id="3.40.47.10:FF:000019">
    <property type="entry name" value="Polyketide synthase type I"/>
    <property type="match status" value="4"/>
</dbReference>
<dbReference type="Gene3D" id="3.40.50.11460">
    <property type="match status" value="1"/>
</dbReference>
<dbReference type="InterPro" id="IPR020843">
    <property type="entry name" value="ER"/>
</dbReference>
<feature type="domain" description="Ketosynthase family 3 (KS3)" evidence="12">
    <location>
        <begin position="1878"/>
        <end position="2304"/>
    </location>
</feature>
<dbReference type="Gene3D" id="1.10.1200.10">
    <property type="entry name" value="ACP-like"/>
    <property type="match status" value="4"/>
</dbReference>
<feature type="active site" description="Proton donor; for dehydratase activity" evidence="9">
    <location>
        <position position="5102"/>
    </location>
</feature>
<dbReference type="InterPro" id="IPR015083">
    <property type="entry name" value="NorB/c/GfsB-D-like_docking"/>
</dbReference>
<dbReference type="Pfam" id="PF08240">
    <property type="entry name" value="ADH_N"/>
    <property type="match status" value="1"/>
</dbReference>
<dbReference type="Pfam" id="PF08659">
    <property type="entry name" value="KR"/>
    <property type="match status" value="4"/>
</dbReference>
<comment type="cofactor">
    <cofactor evidence="1">
        <name>pantetheine 4'-phosphate</name>
        <dbReference type="ChEBI" id="CHEBI:47942"/>
    </cofactor>
</comment>
<dbReference type="Pfam" id="PF14765">
    <property type="entry name" value="PS-DH"/>
    <property type="match status" value="4"/>
</dbReference>
<evidence type="ECO:0000256" key="3">
    <source>
        <dbReference type="ARBA" id="ARBA00022450"/>
    </source>
</evidence>
<dbReference type="Pfam" id="PF02801">
    <property type="entry name" value="Ketoacyl-synt_C"/>
    <property type="match status" value="4"/>
</dbReference>
<dbReference type="InterPro" id="IPR049551">
    <property type="entry name" value="PKS_DH_C"/>
</dbReference>
<dbReference type="Pfam" id="PF22621">
    <property type="entry name" value="CurL-like_PKS_C"/>
    <property type="match status" value="2"/>
</dbReference>
<dbReference type="CDD" id="cd08956">
    <property type="entry name" value="KR_3_FAS_SDR_x"/>
    <property type="match status" value="4"/>
</dbReference>
<dbReference type="GO" id="GO:0033068">
    <property type="term" value="P:macrolide biosynthetic process"/>
    <property type="evidence" value="ECO:0007669"/>
    <property type="project" value="UniProtKB-ARBA"/>
</dbReference>
<protein>
    <submittedName>
        <fullName evidence="14">Polyketide synthase</fullName>
    </submittedName>
</protein>
<dbReference type="InterPro" id="IPR020806">
    <property type="entry name" value="PKS_PP-bd"/>
</dbReference>
<comment type="pathway">
    <text evidence="2">Antibiotic biosynthesis.</text>
</comment>
<evidence type="ECO:0000256" key="5">
    <source>
        <dbReference type="ARBA" id="ARBA00022679"/>
    </source>
</evidence>
<dbReference type="InterPro" id="IPR016035">
    <property type="entry name" value="Acyl_Trfase/lysoPLipase"/>
</dbReference>
<feature type="region of interest" description="C-terminal hotdog fold" evidence="9">
    <location>
        <begin position="5041"/>
        <end position="5181"/>
    </location>
</feature>
<dbReference type="Pfam" id="PF21089">
    <property type="entry name" value="PKS_DH_N"/>
    <property type="match status" value="4"/>
</dbReference>
<dbReference type="InterPro" id="IPR002364">
    <property type="entry name" value="Quin_OxRdtase/zeta-crystal_CS"/>
</dbReference>
<evidence type="ECO:0000256" key="7">
    <source>
        <dbReference type="ARBA" id="ARBA00023268"/>
    </source>
</evidence>
<dbReference type="Gene3D" id="3.30.70.3290">
    <property type="match status" value="4"/>
</dbReference>
<keyword evidence="4" id="KW-0597">Phosphoprotein</keyword>
<dbReference type="FunFam" id="3.40.50.720:FF:000209">
    <property type="entry name" value="Polyketide synthase Pks12"/>
    <property type="match status" value="1"/>
</dbReference>
<dbReference type="InterPro" id="IPR050091">
    <property type="entry name" value="PKS_NRPS_Biosynth_Enz"/>
</dbReference>
<feature type="region of interest" description="N-terminal hotdog fold" evidence="9">
    <location>
        <begin position="6648"/>
        <end position="6773"/>
    </location>
</feature>
<feature type="region of interest" description="C-terminal hotdog fold" evidence="9">
    <location>
        <begin position="2954"/>
        <end position="3092"/>
    </location>
</feature>
<dbReference type="Gene3D" id="3.90.180.10">
    <property type="entry name" value="Medium-chain alcohol dehydrogenases, catalytic domain"/>
    <property type="match status" value="1"/>
</dbReference>
<dbReference type="InterPro" id="IPR055123">
    <property type="entry name" value="SpnB-like_Rossmann"/>
</dbReference>
<dbReference type="Pfam" id="PF08990">
    <property type="entry name" value="Docking"/>
    <property type="match status" value="1"/>
</dbReference>
<dbReference type="SMART" id="SM00822">
    <property type="entry name" value="PKS_KR"/>
    <property type="match status" value="4"/>
</dbReference>
<dbReference type="SMART" id="SM00823">
    <property type="entry name" value="PKS_PP"/>
    <property type="match status" value="4"/>
</dbReference>
<dbReference type="SMART" id="SM00825">
    <property type="entry name" value="PKS_KS"/>
    <property type="match status" value="4"/>
</dbReference>
<feature type="domain" description="Carrier" evidence="11">
    <location>
        <begin position="7408"/>
        <end position="7483"/>
    </location>
</feature>
<feature type="domain" description="PKS/mFAS DH" evidence="13">
    <location>
        <begin position="2817"/>
        <end position="3092"/>
    </location>
</feature>
<dbReference type="InterPro" id="IPR011032">
    <property type="entry name" value="GroES-like_sf"/>
</dbReference>
<dbReference type="GO" id="GO:0031177">
    <property type="term" value="F:phosphopantetheine binding"/>
    <property type="evidence" value="ECO:0007669"/>
    <property type="project" value="InterPro"/>
</dbReference>
<evidence type="ECO:0000256" key="6">
    <source>
        <dbReference type="ARBA" id="ARBA00023194"/>
    </source>
</evidence>
<feature type="domain" description="Ketosynthase family 3 (KS3)" evidence="12">
    <location>
        <begin position="5753"/>
        <end position="6179"/>
    </location>
</feature>